<dbReference type="Pfam" id="PF10117">
    <property type="entry name" value="McrBC"/>
    <property type="match status" value="1"/>
</dbReference>
<keyword evidence="2" id="KW-1185">Reference proteome</keyword>
<organism evidence="1 2">
    <name type="scientific">Gracilimonas mengyeensis</name>
    <dbReference type="NCBI Taxonomy" id="1302730"/>
    <lineage>
        <taxon>Bacteria</taxon>
        <taxon>Pseudomonadati</taxon>
        <taxon>Balneolota</taxon>
        <taxon>Balneolia</taxon>
        <taxon>Balneolales</taxon>
        <taxon>Balneolaceae</taxon>
        <taxon>Gracilimonas</taxon>
    </lineage>
</organism>
<evidence type="ECO:0000313" key="2">
    <source>
        <dbReference type="Proteomes" id="UP000317557"/>
    </source>
</evidence>
<dbReference type="AlphaFoldDB" id="A0A521CI12"/>
<dbReference type="RefSeq" id="WP_142454004.1">
    <property type="nucleotide sequence ID" value="NZ_FXTP01000005.1"/>
</dbReference>
<dbReference type="PANTHER" id="PTHR38733:SF1">
    <property type="entry name" value="TYPE IV METHYL-DIRECTED RESTRICTION ENZYME ECOKMCRBC"/>
    <property type="match status" value="1"/>
</dbReference>
<dbReference type="InterPro" id="IPR019292">
    <property type="entry name" value="McrC"/>
</dbReference>
<evidence type="ECO:0000313" key="1">
    <source>
        <dbReference type="EMBL" id="SMO59068.1"/>
    </source>
</evidence>
<name>A0A521CI12_9BACT</name>
<sequence>MAKKQSNTDWVKSLQPSRLNVLELNDSERSYLATSFLSQHVNARNEDPVVAKLVHQFLKINKPYLNELDVQAQLSYSGDDIKLNLKSHTKIGAVPLISPITHKNEYSLVIKPRFGWNGVGPILSRTGFRYLPQILELPQLRISETHIPPWVLSTVILSRIENLIKKLDRRFEMTTEVHPIPKGSVDWADYAQRRVSSANFLDFNCTYSDLRDNRLVKSFIKHTLQKQKQSLETQRDFGIFVIQLIDYCDSLLQNVYDASPVKPTPLQLSKLLSQSFKGDTLTKGIQAIKWTSEEKGLAGIGDLHGLPWSMNMEVLFESYLESVISRISGKIGGIIKSGRLRETIIPIDWDPPLIGSQRSLVPDIVFTRNDDLFIIDAKYKDHWEDLNIKNWNNLEDVIKERHRNDLLQILAYTTGVSQKNISCCLVYPCKKETWKSLLKRNRHIHKAEISRGNKRINVFLTAIPFDLDEENIEKLLPIFLN</sequence>
<accession>A0A521CI12</accession>
<dbReference type="OrthoDB" id="5366176at2"/>
<reference evidence="1 2" key="1">
    <citation type="submission" date="2017-05" db="EMBL/GenBank/DDBJ databases">
        <authorList>
            <person name="Varghese N."/>
            <person name="Submissions S."/>
        </authorList>
    </citation>
    <scope>NUCLEOTIDE SEQUENCE [LARGE SCALE GENOMIC DNA]</scope>
    <source>
        <strain evidence="1 2">DSM 21985</strain>
    </source>
</reference>
<dbReference type="Proteomes" id="UP000317557">
    <property type="component" value="Unassembled WGS sequence"/>
</dbReference>
<dbReference type="EMBL" id="FXTP01000005">
    <property type="protein sequence ID" value="SMO59068.1"/>
    <property type="molecule type" value="Genomic_DNA"/>
</dbReference>
<gene>
    <name evidence="1" type="ORF">SAMN06265219_105185</name>
</gene>
<proteinExistence type="predicted"/>
<protein>
    <submittedName>
        <fullName evidence="1">McrBC 5-methylcytosine restriction system component</fullName>
    </submittedName>
</protein>
<dbReference type="PANTHER" id="PTHR38733">
    <property type="entry name" value="PROTEIN MCRC"/>
    <property type="match status" value="1"/>
</dbReference>